<dbReference type="GO" id="GO:0003824">
    <property type="term" value="F:catalytic activity"/>
    <property type="evidence" value="ECO:0007669"/>
    <property type="project" value="UniProtKB-ARBA"/>
</dbReference>
<dbReference type="NCBIfam" id="TIGR00254">
    <property type="entry name" value="GGDEF"/>
    <property type="match status" value="1"/>
</dbReference>
<feature type="domain" description="GGDEF" evidence="2">
    <location>
        <begin position="196"/>
        <end position="329"/>
    </location>
</feature>
<evidence type="ECO:0000313" key="3">
    <source>
        <dbReference type="EMBL" id="QCI79393.1"/>
    </source>
</evidence>
<dbReference type="Pfam" id="PF00990">
    <property type="entry name" value="GGDEF"/>
    <property type="match status" value="1"/>
</dbReference>
<dbReference type="InterPro" id="IPR001633">
    <property type="entry name" value="EAL_dom"/>
</dbReference>
<dbReference type="SUPFAM" id="SSF55785">
    <property type="entry name" value="PYP-like sensor domain (PAS domain)"/>
    <property type="match status" value="1"/>
</dbReference>
<organism evidence="3 4">
    <name type="scientific">Hankyongella ginsenosidimutans</name>
    <dbReference type="NCBI Taxonomy" id="1763828"/>
    <lineage>
        <taxon>Bacteria</taxon>
        <taxon>Pseudomonadati</taxon>
        <taxon>Pseudomonadota</taxon>
        <taxon>Alphaproteobacteria</taxon>
        <taxon>Sphingomonadales</taxon>
        <taxon>Sphingomonadaceae</taxon>
        <taxon>Hankyongella</taxon>
    </lineage>
</organism>
<dbReference type="SMART" id="SM00267">
    <property type="entry name" value="GGDEF"/>
    <property type="match status" value="1"/>
</dbReference>
<feature type="domain" description="EAL" evidence="1">
    <location>
        <begin position="338"/>
        <end position="368"/>
    </location>
</feature>
<gene>
    <name evidence="3" type="ORF">E6W36_07065</name>
</gene>
<dbReference type="CDD" id="cd01949">
    <property type="entry name" value="GGDEF"/>
    <property type="match status" value="1"/>
</dbReference>
<dbReference type="InterPro" id="IPR035965">
    <property type="entry name" value="PAS-like_dom_sf"/>
</dbReference>
<dbReference type="InterPro" id="IPR043128">
    <property type="entry name" value="Rev_trsase/Diguanyl_cyclase"/>
</dbReference>
<dbReference type="Gene3D" id="3.30.70.270">
    <property type="match status" value="1"/>
</dbReference>
<dbReference type="NCBIfam" id="TIGR00229">
    <property type="entry name" value="sensory_box"/>
    <property type="match status" value="1"/>
</dbReference>
<dbReference type="InterPro" id="IPR029787">
    <property type="entry name" value="Nucleotide_cyclase"/>
</dbReference>
<dbReference type="SUPFAM" id="SSF55073">
    <property type="entry name" value="Nucleotide cyclase"/>
    <property type="match status" value="1"/>
</dbReference>
<reference evidence="4" key="1">
    <citation type="submission" date="2019-04" db="EMBL/GenBank/DDBJ databases">
        <title>Complete genome sequence of Sphingomonas sp. W1-2-3.</title>
        <authorList>
            <person name="Im W.T."/>
        </authorList>
    </citation>
    <scope>NUCLEOTIDE SEQUENCE [LARGE SCALE GENOMIC DNA]</scope>
    <source>
        <strain evidence="4">W1-2-3</strain>
    </source>
</reference>
<proteinExistence type="predicted"/>
<dbReference type="FunFam" id="3.30.70.270:FF:000001">
    <property type="entry name" value="Diguanylate cyclase domain protein"/>
    <property type="match status" value="1"/>
</dbReference>
<keyword evidence="4" id="KW-1185">Reference proteome</keyword>
<dbReference type="RefSeq" id="WP_222874229.1">
    <property type="nucleotide sequence ID" value="NZ_CP039704.1"/>
</dbReference>
<evidence type="ECO:0000259" key="1">
    <source>
        <dbReference type="PROSITE" id="PS50883"/>
    </source>
</evidence>
<dbReference type="Proteomes" id="UP000298714">
    <property type="component" value="Chromosome"/>
</dbReference>
<dbReference type="PANTHER" id="PTHR46663">
    <property type="entry name" value="DIGUANYLATE CYCLASE DGCT-RELATED"/>
    <property type="match status" value="1"/>
</dbReference>
<dbReference type="AlphaFoldDB" id="A0A4D7C979"/>
<sequence length="368" mass="41742">MKNWRSDARKPLSAMLQYAQRLREQRNQAVALTAREQTLRLEQIDALMHRIVEDSFDGIITVDENGIVQTANAAACRIFQRQLRDLLNGEIVDIVPSYRNLVDPHSVTYAVGRGHHETTARRIDEQPFPIDICISQIASSEKPSYVLIVRDITELRQNQAILEHQALHDALTGLPNRTLLKDRMQQAISSARRNGQMVALFLLDLDRFKQINDTLGHHIGDLLLRDLAKRLLLPVRATDTVARLGGDEFAILLPNIETEAFGIELAERVLAVFEKPFEVQENLQLHVNCSIGVAFFPIHTEDPHRLMQCADVAMYAAKGGSERIIVYDSSKDSNSVRRLRLSTELRNAISDDEQLSMVYQPKIDLKVR</sequence>
<dbReference type="CDD" id="cd00130">
    <property type="entry name" value="PAS"/>
    <property type="match status" value="1"/>
</dbReference>
<dbReference type="PANTHER" id="PTHR46663:SF3">
    <property type="entry name" value="SLL0267 PROTEIN"/>
    <property type="match status" value="1"/>
</dbReference>
<protein>
    <submittedName>
        <fullName evidence="3">Sensor domain-containing diguanylate cyclase</fullName>
    </submittedName>
</protein>
<dbReference type="PROSITE" id="PS50887">
    <property type="entry name" value="GGDEF"/>
    <property type="match status" value="1"/>
</dbReference>
<dbReference type="SMART" id="SM00091">
    <property type="entry name" value="PAS"/>
    <property type="match status" value="1"/>
</dbReference>
<dbReference type="Pfam" id="PF13426">
    <property type="entry name" value="PAS_9"/>
    <property type="match status" value="1"/>
</dbReference>
<dbReference type="InterPro" id="IPR000160">
    <property type="entry name" value="GGDEF_dom"/>
</dbReference>
<accession>A0A4D7C979</accession>
<dbReference type="InterPro" id="IPR052163">
    <property type="entry name" value="DGC-Regulatory_Protein"/>
</dbReference>
<evidence type="ECO:0000259" key="2">
    <source>
        <dbReference type="PROSITE" id="PS50887"/>
    </source>
</evidence>
<evidence type="ECO:0000313" key="4">
    <source>
        <dbReference type="Proteomes" id="UP000298714"/>
    </source>
</evidence>
<dbReference type="PROSITE" id="PS50883">
    <property type="entry name" value="EAL"/>
    <property type="match status" value="1"/>
</dbReference>
<dbReference type="EMBL" id="CP039704">
    <property type="protein sequence ID" value="QCI79393.1"/>
    <property type="molecule type" value="Genomic_DNA"/>
</dbReference>
<dbReference type="InterPro" id="IPR000014">
    <property type="entry name" value="PAS"/>
</dbReference>
<name>A0A4D7C979_9SPHN</name>
<dbReference type="KEGG" id="hgn:E6W36_07065"/>
<dbReference type="Gene3D" id="3.30.450.20">
    <property type="entry name" value="PAS domain"/>
    <property type="match status" value="1"/>
</dbReference>